<comment type="cofactor">
    <cofactor evidence="1 7">
        <name>pyridoxal 5'-phosphate</name>
        <dbReference type="ChEBI" id="CHEBI:597326"/>
    </cofactor>
</comment>
<accession>A0A1V6LY75</accession>
<dbReference type="HAMAP" id="MF_00375">
    <property type="entry name" value="HemL_aminotrans_3"/>
    <property type="match status" value="1"/>
</dbReference>
<comment type="caution">
    <text evidence="8">The sequence shown here is derived from an EMBL/GenBank/DDBJ whole genome shotgun (WGS) entry which is preliminary data.</text>
</comment>
<dbReference type="InterPro" id="IPR015424">
    <property type="entry name" value="PyrdxlP-dep_Trfase"/>
</dbReference>
<evidence type="ECO:0000256" key="3">
    <source>
        <dbReference type="ARBA" id="ARBA00008981"/>
    </source>
</evidence>
<sequence length="430" mass="46234">MSKLITEKSKKAFAEAQTFIPGGVNSPVRAFGAVGGTPIFIKSGSGCCLTDVDDNRYVDYVGSWGPLILGHAEPRIVKKIHDAVARGTSYGAPTEAEIKLAQLIKEAMPSLERVRMVNSGTEATMSAIRLARGFTKRDAVIKFEGCYHGHVDSLLIQAGSGAMTLGTPTSPGVPLDFIKHTISLPYNDIDAVHEVCERRGKDIACIIVEAVAGNMGVVLPKKGYLEGLREITRKHGIVLIFDEVMTGFRVAPGGVQSLYHITPDLTTLGKIIGGGLPVGAYGGKKEIMDSVSPSGPIYQAGTLSGNPVAMAAGIVTLEILKDSAIYKTLEEKSNRLAAGMEKVCRDAGIPAYHTRLGSMLCTFFTDLPVTDYATARKCDTKRYAKFFHGMLERGFYFAPSQFEAVFVSTAHGEKEIDSTIDAFREVVKGF</sequence>
<dbReference type="Proteomes" id="UP000242219">
    <property type="component" value="Unassembled WGS sequence"/>
</dbReference>
<evidence type="ECO:0000313" key="9">
    <source>
        <dbReference type="Proteomes" id="UP000242219"/>
    </source>
</evidence>
<keyword evidence="9" id="KW-1185">Reference proteome</keyword>
<dbReference type="Gene3D" id="3.90.1150.10">
    <property type="entry name" value="Aspartate Aminotransferase, domain 1"/>
    <property type="match status" value="1"/>
</dbReference>
<keyword evidence="4 7" id="KW-0663">Pyridoxal phosphate</keyword>
<dbReference type="FunFam" id="3.40.640.10:FF:000021">
    <property type="entry name" value="Glutamate-1-semialdehyde 2,1-aminomutase"/>
    <property type="match status" value="1"/>
</dbReference>
<proteinExistence type="inferred from homology"/>
<dbReference type="PANTHER" id="PTHR43713">
    <property type="entry name" value="GLUTAMATE-1-SEMIALDEHYDE 2,1-AMINOMUTASE"/>
    <property type="match status" value="1"/>
</dbReference>
<dbReference type="EC" id="5.4.3.8" evidence="7"/>
<feature type="modified residue" description="N6-(pyridoxal phosphate)lysine" evidence="7">
    <location>
        <position position="270"/>
    </location>
</feature>
<evidence type="ECO:0000256" key="4">
    <source>
        <dbReference type="ARBA" id="ARBA00022898"/>
    </source>
</evidence>
<gene>
    <name evidence="7" type="primary">hemL</name>
    <name evidence="8" type="ORF">BIY37_10215</name>
</gene>
<evidence type="ECO:0000256" key="1">
    <source>
        <dbReference type="ARBA" id="ARBA00001933"/>
    </source>
</evidence>
<organism evidence="8 9">
    <name type="scientific">Candidatus Brocadia sapporoensis</name>
    <dbReference type="NCBI Taxonomy" id="392547"/>
    <lineage>
        <taxon>Bacteria</taxon>
        <taxon>Pseudomonadati</taxon>
        <taxon>Planctomycetota</taxon>
        <taxon>Candidatus Brocadiia</taxon>
        <taxon>Candidatus Brocadiales</taxon>
        <taxon>Candidatus Brocadiaceae</taxon>
        <taxon>Candidatus Brocadia</taxon>
    </lineage>
</organism>
<dbReference type="UniPathway" id="UPA00251">
    <property type="reaction ID" value="UER00317"/>
</dbReference>
<dbReference type="GO" id="GO:0042286">
    <property type="term" value="F:glutamate-1-semialdehyde 2,1-aminomutase activity"/>
    <property type="evidence" value="ECO:0007669"/>
    <property type="project" value="UniProtKB-UniRule"/>
</dbReference>
<evidence type="ECO:0000256" key="6">
    <source>
        <dbReference type="ARBA" id="ARBA00023244"/>
    </source>
</evidence>
<comment type="catalytic activity">
    <reaction evidence="7">
        <text>(S)-4-amino-5-oxopentanoate = 5-aminolevulinate</text>
        <dbReference type="Rhea" id="RHEA:14265"/>
        <dbReference type="ChEBI" id="CHEBI:57501"/>
        <dbReference type="ChEBI" id="CHEBI:356416"/>
        <dbReference type="EC" id="5.4.3.8"/>
    </reaction>
</comment>
<dbReference type="GO" id="GO:0030170">
    <property type="term" value="F:pyridoxal phosphate binding"/>
    <property type="evidence" value="ECO:0007669"/>
    <property type="project" value="InterPro"/>
</dbReference>
<dbReference type="EMBL" id="MJUW02000105">
    <property type="protein sequence ID" value="OQD45095.1"/>
    <property type="molecule type" value="Genomic_DNA"/>
</dbReference>
<dbReference type="Pfam" id="PF00202">
    <property type="entry name" value="Aminotran_3"/>
    <property type="match status" value="1"/>
</dbReference>
<name>A0A1V6LY75_9BACT</name>
<comment type="pathway">
    <text evidence="2">Porphyrin-containing compound metabolism; protoporphyrin-IX biosynthesis; 5-aminolevulinate from L-glutamyl-tRNA(Glu): step 2/2.</text>
</comment>
<dbReference type="InterPro" id="IPR004639">
    <property type="entry name" value="4pyrrol_synth_GluAld_NH2Trfase"/>
</dbReference>
<dbReference type="GO" id="GO:0006782">
    <property type="term" value="P:protoporphyrinogen IX biosynthetic process"/>
    <property type="evidence" value="ECO:0007669"/>
    <property type="project" value="UniProtKB-UniRule"/>
</dbReference>
<dbReference type="PANTHER" id="PTHR43713:SF3">
    <property type="entry name" value="GLUTAMATE-1-SEMIALDEHYDE 2,1-AMINOMUTASE 1, CHLOROPLASTIC-RELATED"/>
    <property type="match status" value="1"/>
</dbReference>
<dbReference type="InterPro" id="IPR005814">
    <property type="entry name" value="Aminotrans_3"/>
</dbReference>
<reference evidence="8 9" key="1">
    <citation type="journal article" date="2016" name="Genome Announc.">
        <title>Draft Genome Sequence of the Anaerobic Ammonium-Oxidizing Bacterium 'Candidatus Brocadia sp. 40'.</title>
        <authorList>
            <person name="Ali M."/>
            <person name="Haroon M.F."/>
            <person name="Narita Y."/>
            <person name="Zhang L."/>
            <person name="Rangel Shaw D."/>
            <person name="Okabe S."/>
            <person name="Saikaly P.E."/>
        </authorList>
    </citation>
    <scope>NUCLEOTIDE SEQUENCE [LARGE SCALE GENOMIC DNA]</scope>
    <source>
        <strain evidence="8 9">40</strain>
    </source>
</reference>
<dbReference type="NCBIfam" id="NF000818">
    <property type="entry name" value="PRK00062.1"/>
    <property type="match status" value="1"/>
</dbReference>
<protein>
    <recommendedName>
        <fullName evidence="7">Glutamate-1-semialdehyde 2,1-aminomutase</fullName>
        <shortName evidence="7">GSA</shortName>
        <ecNumber evidence="7">5.4.3.8</ecNumber>
    </recommendedName>
    <alternativeName>
        <fullName evidence="7">Glutamate-1-semialdehyde aminotransferase</fullName>
        <shortName evidence="7">GSA-AT</shortName>
    </alternativeName>
</protein>
<comment type="subcellular location">
    <subcellularLocation>
        <location evidence="7">Cytoplasm</location>
    </subcellularLocation>
</comment>
<dbReference type="SUPFAM" id="SSF53383">
    <property type="entry name" value="PLP-dependent transferases"/>
    <property type="match status" value="1"/>
</dbReference>
<dbReference type="CDD" id="cd00610">
    <property type="entry name" value="OAT_like"/>
    <property type="match status" value="1"/>
</dbReference>
<keyword evidence="5 7" id="KW-0413">Isomerase</keyword>
<evidence type="ECO:0000313" key="8">
    <source>
        <dbReference type="EMBL" id="OQD45095.1"/>
    </source>
</evidence>
<dbReference type="GO" id="GO:0005737">
    <property type="term" value="C:cytoplasm"/>
    <property type="evidence" value="ECO:0007669"/>
    <property type="project" value="UniProtKB-SubCell"/>
</dbReference>
<evidence type="ECO:0000256" key="2">
    <source>
        <dbReference type="ARBA" id="ARBA00004819"/>
    </source>
</evidence>
<keyword evidence="6 7" id="KW-0627">Porphyrin biosynthesis</keyword>
<dbReference type="PROSITE" id="PS00600">
    <property type="entry name" value="AA_TRANSFER_CLASS_3"/>
    <property type="match status" value="1"/>
</dbReference>
<dbReference type="AlphaFoldDB" id="A0A1V6LY75"/>
<dbReference type="InterPro" id="IPR049704">
    <property type="entry name" value="Aminotrans_3_PPA_site"/>
</dbReference>
<evidence type="ECO:0000256" key="5">
    <source>
        <dbReference type="ARBA" id="ARBA00023235"/>
    </source>
</evidence>
<comment type="similarity">
    <text evidence="3 7">Belongs to the class-III pyridoxal-phosphate-dependent aminotransferase family. HemL subfamily.</text>
</comment>
<dbReference type="GO" id="GO:0008483">
    <property type="term" value="F:transaminase activity"/>
    <property type="evidence" value="ECO:0007669"/>
    <property type="project" value="InterPro"/>
</dbReference>
<dbReference type="Gene3D" id="3.40.640.10">
    <property type="entry name" value="Type I PLP-dependent aspartate aminotransferase-like (Major domain)"/>
    <property type="match status" value="1"/>
</dbReference>
<dbReference type="InterPro" id="IPR015422">
    <property type="entry name" value="PyrdxlP-dep_Trfase_small"/>
</dbReference>
<dbReference type="InterPro" id="IPR015421">
    <property type="entry name" value="PyrdxlP-dep_Trfase_major"/>
</dbReference>
<comment type="subunit">
    <text evidence="7">Homodimer.</text>
</comment>
<dbReference type="NCBIfam" id="TIGR00713">
    <property type="entry name" value="hemL"/>
    <property type="match status" value="1"/>
</dbReference>
<keyword evidence="7" id="KW-0963">Cytoplasm</keyword>
<evidence type="ECO:0000256" key="7">
    <source>
        <dbReference type="HAMAP-Rule" id="MF_00375"/>
    </source>
</evidence>
<dbReference type="RefSeq" id="WP_070067727.1">
    <property type="nucleotide sequence ID" value="NZ_MJUW02000105.1"/>
</dbReference>